<organism evidence="7 8">
    <name type="scientific">Paralabilibaculum antarcticum</name>
    <dbReference type="NCBI Taxonomy" id="2912572"/>
    <lineage>
        <taxon>Bacteria</taxon>
        <taxon>Pseudomonadati</taxon>
        <taxon>Bacteroidota</taxon>
        <taxon>Bacteroidia</taxon>
        <taxon>Marinilabiliales</taxon>
        <taxon>Marinifilaceae</taxon>
        <taxon>Paralabilibaculum</taxon>
    </lineage>
</organism>
<dbReference type="Gene3D" id="2.60.40.1120">
    <property type="entry name" value="Carboxypeptidase-like, regulatory domain"/>
    <property type="match status" value="1"/>
</dbReference>
<keyword evidence="3" id="KW-0998">Cell outer membrane</keyword>
<dbReference type="Gene3D" id="1.25.40.10">
    <property type="entry name" value="Tetratricopeptide repeat domain"/>
    <property type="match status" value="1"/>
</dbReference>
<evidence type="ECO:0000256" key="1">
    <source>
        <dbReference type="ARBA" id="ARBA00004442"/>
    </source>
</evidence>
<dbReference type="RefSeq" id="WP_275110912.1">
    <property type="nucleotide sequence ID" value="NZ_JAKJSC010000005.1"/>
</dbReference>
<evidence type="ECO:0000256" key="3">
    <source>
        <dbReference type="ARBA" id="ARBA00023237"/>
    </source>
</evidence>
<dbReference type="InterPro" id="IPR006664">
    <property type="entry name" value="OMP_bac"/>
</dbReference>
<evidence type="ECO:0000259" key="6">
    <source>
        <dbReference type="PROSITE" id="PS51123"/>
    </source>
</evidence>
<keyword evidence="8" id="KW-1185">Reference proteome</keyword>
<protein>
    <submittedName>
        <fullName evidence="7">OmpA family protein</fullName>
    </submittedName>
</protein>
<evidence type="ECO:0000256" key="5">
    <source>
        <dbReference type="SAM" id="SignalP"/>
    </source>
</evidence>
<dbReference type="InterPro" id="IPR011659">
    <property type="entry name" value="WD40"/>
</dbReference>
<dbReference type="CDD" id="cd07185">
    <property type="entry name" value="OmpA_C-like"/>
    <property type="match status" value="1"/>
</dbReference>
<keyword evidence="5" id="KW-0732">Signal</keyword>
<keyword evidence="2 4" id="KW-0472">Membrane</keyword>
<dbReference type="SUPFAM" id="SSF103088">
    <property type="entry name" value="OmpA-like"/>
    <property type="match status" value="1"/>
</dbReference>
<dbReference type="InterPro" id="IPR008969">
    <property type="entry name" value="CarboxyPept-like_regulatory"/>
</dbReference>
<reference evidence="7 8" key="1">
    <citation type="submission" date="2022-01" db="EMBL/GenBank/DDBJ databases">
        <title>Labilibaculum sp. nov, a marine bacterium isolated from Antarctica.</title>
        <authorList>
            <person name="Dai W."/>
        </authorList>
    </citation>
    <scope>NUCLEOTIDE SEQUENCE [LARGE SCALE GENOMIC DNA]</scope>
    <source>
        <strain evidence="7 8">DW002</strain>
    </source>
</reference>
<feature type="signal peptide" evidence="5">
    <location>
        <begin position="1"/>
        <end position="22"/>
    </location>
</feature>
<dbReference type="PROSITE" id="PS51123">
    <property type="entry name" value="OMPA_2"/>
    <property type="match status" value="1"/>
</dbReference>
<dbReference type="Proteomes" id="UP001528920">
    <property type="component" value="Unassembled WGS sequence"/>
</dbReference>
<dbReference type="SUPFAM" id="SSF82171">
    <property type="entry name" value="DPP6 N-terminal domain-like"/>
    <property type="match status" value="1"/>
</dbReference>
<dbReference type="EMBL" id="JAKJSC010000005">
    <property type="protein sequence ID" value="MDE5419581.1"/>
    <property type="molecule type" value="Genomic_DNA"/>
</dbReference>
<dbReference type="InterPro" id="IPR006665">
    <property type="entry name" value="OmpA-like"/>
</dbReference>
<feature type="chain" id="PRO_5047098545" evidence="5">
    <location>
        <begin position="23"/>
        <end position="714"/>
    </location>
</feature>
<dbReference type="PRINTS" id="PR01021">
    <property type="entry name" value="OMPADOMAIN"/>
</dbReference>
<dbReference type="Gene3D" id="3.30.1330.60">
    <property type="entry name" value="OmpA-like domain"/>
    <property type="match status" value="1"/>
</dbReference>
<proteinExistence type="predicted"/>
<sequence>MRKLTRTILFFGLLLMNLSLNAQMLERADKHFESFAYQEAIDLYEMLWEKDSLNENVTRQLAASYRLINNSQKAEFWYAKVLEMPNVENDDYLFYARALQSNQKYAKANEWMEKYRQKESGSKQDLIDEDVINKLKSDSLKYKVKPVSANSEESDFGVAYYRNDVIFSSAREKMSVIKRNHKWNNQNYLRLYQTHVGEDGNLLNATLFSKDITTKFHDGPVCFTKSGEEMFLTRNYVSDSKKAKRNKEGVVSIKLYHCKKEGDGWSTPELLSFNLEAFSTGHPALSDNEKSLYFISDRPGGFGGTDLYVSKKTASGWSEPVNLGDKINTSENEMFPFVDETNNLFFASKGHVGLGGLDVFSIDLDDEKAKPVNMGYPINSSKDDFNLIHKKGSGYFASNRIKGESFDDVYHFALMRRTIKGQVFNSETKEILGNTEVSLIDKNGNVAERVVTDKDANFQFVISKIDNYQIRSTKEYYFDGDVAIPASELRKNGELNKIVYQAPDNILSLKGLVVFKEDRSPVADVNVSIKNSKSDDSINLTSDTNGTFSCELLRGMDYTIEYHKEGILSKTRRVETSMIKGSEIFVEEEVDKVQVGKVFVLDNIFYDVNKSNIREDAAIELDKLVVVMTENPNLKIELSSHTDSRGSDPYNMALSSRRAKEAVEYIVSKGISPDRMKAKGYGETKLINKCSNGVKCSKEEHQANRRTEVKILAM</sequence>
<dbReference type="Pfam" id="PF07676">
    <property type="entry name" value="PD40"/>
    <property type="match status" value="1"/>
</dbReference>
<comment type="subcellular location">
    <subcellularLocation>
        <location evidence="1">Cell outer membrane</location>
    </subcellularLocation>
</comment>
<dbReference type="InterPro" id="IPR050330">
    <property type="entry name" value="Bact_OuterMem_StrucFunc"/>
</dbReference>
<dbReference type="SUPFAM" id="SSF48452">
    <property type="entry name" value="TPR-like"/>
    <property type="match status" value="1"/>
</dbReference>
<evidence type="ECO:0000256" key="2">
    <source>
        <dbReference type="ARBA" id="ARBA00023136"/>
    </source>
</evidence>
<dbReference type="InterPro" id="IPR011990">
    <property type="entry name" value="TPR-like_helical_dom_sf"/>
</dbReference>
<evidence type="ECO:0000313" key="7">
    <source>
        <dbReference type="EMBL" id="MDE5419581.1"/>
    </source>
</evidence>
<comment type="caution">
    <text evidence="7">The sequence shown here is derived from an EMBL/GenBank/DDBJ whole genome shotgun (WGS) entry which is preliminary data.</text>
</comment>
<dbReference type="Pfam" id="PF00691">
    <property type="entry name" value="OmpA"/>
    <property type="match status" value="1"/>
</dbReference>
<dbReference type="SUPFAM" id="SSF49464">
    <property type="entry name" value="Carboxypeptidase regulatory domain-like"/>
    <property type="match status" value="1"/>
</dbReference>
<evidence type="ECO:0000256" key="4">
    <source>
        <dbReference type="PROSITE-ProRule" id="PRU00473"/>
    </source>
</evidence>
<name>A0ABT5VW90_9BACT</name>
<gene>
    <name evidence="7" type="ORF">L3049_16425</name>
</gene>
<evidence type="ECO:0000313" key="8">
    <source>
        <dbReference type="Proteomes" id="UP001528920"/>
    </source>
</evidence>
<accession>A0ABT5VW90</accession>
<dbReference type="PANTHER" id="PTHR30329">
    <property type="entry name" value="STATOR ELEMENT OF FLAGELLAR MOTOR COMPLEX"/>
    <property type="match status" value="1"/>
</dbReference>
<dbReference type="PANTHER" id="PTHR30329:SF21">
    <property type="entry name" value="LIPOPROTEIN YIAD-RELATED"/>
    <property type="match status" value="1"/>
</dbReference>
<feature type="domain" description="OmpA-like" evidence="6">
    <location>
        <begin position="595"/>
        <end position="714"/>
    </location>
</feature>
<dbReference type="InterPro" id="IPR036737">
    <property type="entry name" value="OmpA-like_sf"/>
</dbReference>